<dbReference type="KEGG" id="vta:B0904"/>
<dbReference type="Proteomes" id="UP000235828">
    <property type="component" value="Chromosome B"/>
</dbReference>
<gene>
    <name evidence="1" type="ORF">VTAP4600_B0904</name>
</gene>
<reference evidence="1 2" key="1">
    <citation type="submission" date="2017-10" db="EMBL/GenBank/DDBJ databases">
        <authorList>
            <person name="Banno H."/>
            <person name="Chua N.-H."/>
        </authorList>
    </citation>
    <scope>NUCLEOTIDE SEQUENCE [LARGE SCALE GENOMIC DNA]</scope>
    <source>
        <strain evidence="1">Vibrio tapetis CECT4600</strain>
    </source>
</reference>
<sequence length="46" mass="5125">MGGEYISNPSLDKPIHLTTVKKLPFLMTILQATDEFPVSNHAKIID</sequence>
<dbReference type="AlphaFoldDB" id="A0A2N8ZKT2"/>
<evidence type="ECO:0000313" key="1">
    <source>
        <dbReference type="EMBL" id="SON52515.1"/>
    </source>
</evidence>
<keyword evidence="2" id="KW-1185">Reference proteome</keyword>
<evidence type="ECO:0000313" key="2">
    <source>
        <dbReference type="Proteomes" id="UP000235828"/>
    </source>
</evidence>
<proteinExistence type="predicted"/>
<protein>
    <submittedName>
        <fullName evidence="1">Uncharacterized protein</fullName>
    </submittedName>
</protein>
<accession>A0A2N8ZKT2</accession>
<dbReference type="EMBL" id="LT960612">
    <property type="protein sequence ID" value="SON52515.1"/>
    <property type="molecule type" value="Genomic_DNA"/>
</dbReference>
<name>A0A2N8ZKT2_9VIBR</name>
<organism evidence="1 2">
    <name type="scientific">Vibrio tapetis subsp. tapetis</name>
    <dbReference type="NCBI Taxonomy" id="1671868"/>
    <lineage>
        <taxon>Bacteria</taxon>
        <taxon>Pseudomonadati</taxon>
        <taxon>Pseudomonadota</taxon>
        <taxon>Gammaproteobacteria</taxon>
        <taxon>Vibrionales</taxon>
        <taxon>Vibrionaceae</taxon>
        <taxon>Vibrio</taxon>
    </lineage>
</organism>